<protein>
    <submittedName>
        <fullName evidence="1">Uncharacterized protein</fullName>
    </submittedName>
</protein>
<accession>A3XIB8</accession>
<sequence length="184" mass="21826">MINSGKYKDYYWIEIVSEKYDMNSLISEFPEFIINKYLSIISFDSDSFLPTESEFKRGWIYENEIAYFDEVTEFELTQKSLFDIYDQWLIFEKKQRFKTMEIFVNYGGFSTDLNESRNQLELADTKRFWSQIEEIKPQKFILNGDKLIFGTTKQTEFEKVKASCQQCITAITADSTTSESTRNC</sequence>
<reference evidence="1 2" key="1">
    <citation type="journal article" date="2007" name="Nature">
        <title>Light stimulates growth of proteorhodopsin-containing marine Flavobacteria.</title>
        <authorList>
            <person name="Gomez-Consarnau L."/>
            <person name="Gonzalez J.M."/>
            <person name="Coll-Llado M."/>
            <person name="Gourdon P."/>
            <person name="Pascher T."/>
            <person name="Neutze R."/>
            <person name="Pedros-Alio C."/>
            <person name="Pinhassi J."/>
        </authorList>
    </citation>
    <scope>NUCLEOTIDE SEQUENCE [LARGE SCALE GENOMIC DNA]</scope>
    <source>
        <strain evidence="1 2">MED217</strain>
    </source>
</reference>
<dbReference type="OrthoDB" id="1447249at2"/>
<evidence type="ECO:0000313" key="1">
    <source>
        <dbReference type="EMBL" id="EAQ50975.1"/>
    </source>
</evidence>
<proteinExistence type="predicted"/>
<dbReference type="eggNOG" id="ENOG50339AI">
    <property type="taxonomic scope" value="Bacteria"/>
</dbReference>
<dbReference type="STRING" id="398720.MED217_15570"/>
<dbReference type="RefSeq" id="WP_009781458.1">
    <property type="nucleotide sequence ID" value="NZ_CH672395.1"/>
</dbReference>
<evidence type="ECO:0000313" key="2">
    <source>
        <dbReference type="Proteomes" id="UP000001601"/>
    </source>
</evidence>
<dbReference type="Proteomes" id="UP000001601">
    <property type="component" value="Unassembled WGS sequence"/>
</dbReference>
<organism evidence="1 2">
    <name type="scientific">Leeuwenhoekiella blandensis (strain CECT 7118 / CCUG 51940 / KCTC 22103 / MED217)</name>
    <name type="common">Flavobacterium sp. (strain MED217)</name>
    <dbReference type="NCBI Taxonomy" id="398720"/>
    <lineage>
        <taxon>Bacteria</taxon>
        <taxon>Pseudomonadati</taxon>
        <taxon>Bacteroidota</taxon>
        <taxon>Flavobacteriia</taxon>
        <taxon>Flavobacteriales</taxon>
        <taxon>Flavobacteriaceae</taxon>
        <taxon>Leeuwenhoekiella</taxon>
    </lineage>
</organism>
<dbReference type="EMBL" id="AANC01000001">
    <property type="protein sequence ID" value="EAQ50975.1"/>
    <property type="molecule type" value="Genomic_DNA"/>
</dbReference>
<dbReference type="AlphaFoldDB" id="A3XIB8"/>
<gene>
    <name evidence="1" type="ORF">MED217_15570</name>
</gene>
<name>A3XIB8_LEEBM</name>
<dbReference type="HOGENOM" id="CLU_1466462_0_0_10"/>
<comment type="caution">
    <text evidence="1">The sequence shown here is derived from an EMBL/GenBank/DDBJ whole genome shotgun (WGS) entry which is preliminary data.</text>
</comment>
<keyword evidence="2" id="KW-1185">Reference proteome</keyword>